<dbReference type="PANTHER" id="PTHR10061">
    <property type="entry name" value="S-FORMYLGLUTATHIONE HYDROLASE"/>
    <property type="match status" value="1"/>
</dbReference>
<dbReference type="GO" id="GO:0046294">
    <property type="term" value="P:formaldehyde catabolic process"/>
    <property type="evidence" value="ECO:0007669"/>
    <property type="project" value="InterPro"/>
</dbReference>
<evidence type="ECO:0000313" key="2">
    <source>
        <dbReference type="Proteomes" id="UP000292187"/>
    </source>
</evidence>
<comment type="caution">
    <text evidence="1">The sequence shown here is derived from an EMBL/GenBank/DDBJ whole genome shotgun (WGS) entry which is preliminary data.</text>
</comment>
<organism evidence="1 2">
    <name type="scientific">Escherichia albertii</name>
    <dbReference type="NCBI Taxonomy" id="208962"/>
    <lineage>
        <taxon>Bacteria</taxon>
        <taxon>Pseudomonadati</taxon>
        <taxon>Pseudomonadota</taxon>
        <taxon>Gammaproteobacteria</taxon>
        <taxon>Enterobacterales</taxon>
        <taxon>Enterobacteriaceae</taxon>
        <taxon>Escherichia</taxon>
    </lineage>
</organism>
<dbReference type="GO" id="GO:0018738">
    <property type="term" value="F:S-formylglutathione hydrolase activity"/>
    <property type="evidence" value="ECO:0007669"/>
    <property type="project" value="InterPro"/>
</dbReference>
<proteinExistence type="predicted"/>
<dbReference type="Proteomes" id="UP000292187">
    <property type="component" value="Unassembled WGS sequence"/>
</dbReference>
<dbReference type="PANTHER" id="PTHR10061:SF1">
    <property type="entry name" value="S-FORMYLGLUTATHIONE HYDROLASE YEIG"/>
    <property type="match status" value="1"/>
</dbReference>
<dbReference type="SUPFAM" id="SSF53474">
    <property type="entry name" value="alpha/beta-Hydrolases"/>
    <property type="match status" value="1"/>
</dbReference>
<dbReference type="GO" id="GO:0005829">
    <property type="term" value="C:cytosol"/>
    <property type="evidence" value="ECO:0007669"/>
    <property type="project" value="TreeGrafter"/>
</dbReference>
<dbReference type="InterPro" id="IPR029058">
    <property type="entry name" value="AB_hydrolase_fold"/>
</dbReference>
<sequence>MLEAQLSRLSCALIHASNVLDAIPVLIDQDDNTPFLTNQLQPAALAEAARQKAWPIVLRIQPGYDDHSDDLITSFTGDHLRFHAQYLLT</sequence>
<gene>
    <name evidence="1" type="ORF">EYS06_01595</name>
</gene>
<dbReference type="EMBL" id="SIZV01000001">
    <property type="protein sequence ID" value="TBR56345.1"/>
    <property type="molecule type" value="Genomic_DNA"/>
</dbReference>
<dbReference type="InterPro" id="IPR014186">
    <property type="entry name" value="S-formylglutathione_hydrol"/>
</dbReference>
<evidence type="ECO:0000313" key="1">
    <source>
        <dbReference type="EMBL" id="TBR56345.1"/>
    </source>
</evidence>
<accession>A0A7Z7YS67</accession>
<dbReference type="Gene3D" id="3.40.50.1820">
    <property type="entry name" value="alpha/beta hydrolase"/>
    <property type="match status" value="1"/>
</dbReference>
<dbReference type="AlphaFoldDB" id="A0A7Z7YS67"/>
<name>A0A7Z7YS67_ESCAL</name>
<reference evidence="1 2" key="1">
    <citation type="submission" date="2019-02" db="EMBL/GenBank/DDBJ databases">
        <title>Draft genome sequence of Escherichia albertii strain Mex-12/320a, isolated from an infant with diarrhea, harboring virulence genes associated with diarrheagenic strains of enteropathogenic E. coli.</title>
        <authorList>
            <person name="Maldonado-Puga S."/>
            <person name="Meza-Segura M."/>
            <person name="Zaidi M.B."/>
            <person name="Estrada-Garcia T."/>
        </authorList>
    </citation>
    <scope>NUCLEOTIDE SEQUENCE [LARGE SCALE GENOMIC DNA]</scope>
    <source>
        <strain evidence="1 2">Mex-12/320a</strain>
    </source>
</reference>
<protein>
    <submittedName>
        <fullName evidence="1">Esterase</fullName>
    </submittedName>
</protein>